<proteinExistence type="predicted"/>
<name>M6C3C8_LEPBO</name>
<organism evidence="1 2">
    <name type="scientific">Leptospira borgpetersenii serovar Hardjo-bovis str. Sponselee</name>
    <dbReference type="NCBI Taxonomy" id="1303729"/>
    <lineage>
        <taxon>Bacteria</taxon>
        <taxon>Pseudomonadati</taxon>
        <taxon>Spirochaetota</taxon>
        <taxon>Spirochaetia</taxon>
        <taxon>Leptospirales</taxon>
        <taxon>Leptospiraceae</taxon>
        <taxon>Leptospira</taxon>
    </lineage>
</organism>
<dbReference type="AlphaFoldDB" id="M6C3C8"/>
<dbReference type="EMBL" id="ANMU01000002">
    <property type="protein sequence ID" value="EMJ85211.1"/>
    <property type="molecule type" value="Genomic_DNA"/>
</dbReference>
<gene>
    <name evidence="1" type="ORF">LEP1GSC016_0600</name>
</gene>
<evidence type="ECO:0000313" key="2">
    <source>
        <dbReference type="Proteomes" id="UP000011873"/>
    </source>
</evidence>
<reference evidence="1 2" key="1">
    <citation type="submission" date="2013-01" db="EMBL/GenBank/DDBJ databases">
        <authorList>
            <person name="Harkins D.M."/>
            <person name="Durkin A.S."/>
            <person name="Brinkac L.M."/>
            <person name="Haft D.H."/>
            <person name="Selengut J.D."/>
            <person name="Sanka R."/>
            <person name="DePew J."/>
            <person name="Purushe J."/>
            <person name="Galloway R.L."/>
            <person name="Vinetz J.M."/>
            <person name="Sutton G.G."/>
            <person name="Nierman W.C."/>
            <person name="Fouts D.E."/>
        </authorList>
    </citation>
    <scope>NUCLEOTIDE SEQUENCE [LARGE SCALE GENOMIC DNA]</scope>
    <source>
        <strain evidence="1 2">Sponselee CDC</strain>
    </source>
</reference>
<sequence>MYRFIFIPEMDFDFPYSTFLYENDLQTFYFSFFGLKYRFFFIKK</sequence>
<evidence type="ECO:0000313" key="1">
    <source>
        <dbReference type="EMBL" id="EMJ85211.1"/>
    </source>
</evidence>
<dbReference type="PATRIC" id="fig|1218567.3.peg.90"/>
<protein>
    <submittedName>
        <fullName evidence="1">Uncharacterized protein</fullName>
    </submittedName>
</protein>
<accession>M6C3C8</accession>
<dbReference type="Proteomes" id="UP000011873">
    <property type="component" value="Unassembled WGS sequence"/>
</dbReference>
<comment type="caution">
    <text evidence="1">The sequence shown here is derived from an EMBL/GenBank/DDBJ whole genome shotgun (WGS) entry which is preliminary data.</text>
</comment>